<name>A0A2H3L2I5_9CHLR</name>
<gene>
    <name evidence="1" type="ORF">A9Q02_08965</name>
</gene>
<organism evidence="1 2">
    <name type="scientific">Candidatus Chloroploca asiatica</name>
    <dbReference type="NCBI Taxonomy" id="1506545"/>
    <lineage>
        <taxon>Bacteria</taxon>
        <taxon>Bacillati</taxon>
        <taxon>Chloroflexota</taxon>
        <taxon>Chloroflexia</taxon>
        <taxon>Chloroflexales</taxon>
        <taxon>Chloroflexineae</taxon>
        <taxon>Oscillochloridaceae</taxon>
        <taxon>Candidatus Chloroploca</taxon>
    </lineage>
</organism>
<dbReference type="EMBL" id="LYXE01000031">
    <property type="protein sequence ID" value="PDW00738.1"/>
    <property type="molecule type" value="Genomic_DNA"/>
</dbReference>
<sequence>MLTAAAIAAYREILDILGTPKLRGHGYLHWLLNREHANLDTHGSREDIGNTGEDLMWMRVDLITNEDPCHPGM</sequence>
<accession>A0A2H3L2I5</accession>
<reference evidence="1 2" key="1">
    <citation type="submission" date="2016-05" db="EMBL/GenBank/DDBJ databases">
        <authorList>
            <person name="Lavstsen T."/>
            <person name="Jespersen J.S."/>
        </authorList>
    </citation>
    <scope>NUCLEOTIDE SEQUENCE [LARGE SCALE GENOMIC DNA]</scope>
    <source>
        <strain evidence="1 2">B7-9</strain>
    </source>
</reference>
<dbReference type="Proteomes" id="UP000220922">
    <property type="component" value="Unassembled WGS sequence"/>
</dbReference>
<protein>
    <submittedName>
        <fullName evidence="1">Uncharacterized protein</fullName>
    </submittedName>
</protein>
<dbReference type="AlphaFoldDB" id="A0A2H3L2I5"/>
<evidence type="ECO:0000313" key="1">
    <source>
        <dbReference type="EMBL" id="PDW00738.1"/>
    </source>
</evidence>
<comment type="caution">
    <text evidence="1">The sequence shown here is derived from an EMBL/GenBank/DDBJ whole genome shotgun (WGS) entry which is preliminary data.</text>
</comment>
<keyword evidence="2" id="KW-1185">Reference proteome</keyword>
<proteinExistence type="predicted"/>
<evidence type="ECO:0000313" key="2">
    <source>
        <dbReference type="Proteomes" id="UP000220922"/>
    </source>
</evidence>